<dbReference type="PROSITE" id="PS50011">
    <property type="entry name" value="PROTEIN_KINASE_DOM"/>
    <property type="match status" value="1"/>
</dbReference>
<feature type="chain" id="PRO_5035899264" description="Protein kinase domain-containing protein" evidence="3">
    <location>
        <begin position="21"/>
        <end position="555"/>
    </location>
</feature>
<dbReference type="InterPro" id="IPR017441">
    <property type="entry name" value="Protein_kinase_ATP_BS"/>
</dbReference>
<feature type="domain" description="Protein kinase" evidence="4">
    <location>
        <begin position="344"/>
        <end position="555"/>
    </location>
</feature>
<gene>
    <name evidence="5" type="ORF">OSTQU699_LOCUS8272</name>
</gene>
<proteinExistence type="predicted"/>
<protein>
    <recommendedName>
        <fullName evidence="4">Protein kinase domain-containing protein</fullName>
    </recommendedName>
</protein>
<evidence type="ECO:0000313" key="6">
    <source>
        <dbReference type="Proteomes" id="UP000708148"/>
    </source>
</evidence>
<comment type="caution">
    <text evidence="5">The sequence shown here is derived from an EMBL/GenBank/DDBJ whole genome shotgun (WGS) entry which is preliminary data.</text>
</comment>
<sequence length="555" mass="59721">MKSQALLCAGYVLCMAWATAQSALAPPLDTQSNSIGDLAAGTTVTSCPEFREAVANASVEKVVVSGHLVCPSWQELVAVDRHLSVQGRADANAYDSIDFVEDVCMIEVQEKSALVFSDLLILGEWAGVLCTDEPSFPTVAYRNVSLGWRVCDLSGEDLSPDVCELRENVFFFEATKIEGTKMGTGYDVEFAGVTMLCVESAATAKDLIEQKIDLPASCEPQARKHKTLNATVVGYVVGFVVPSLVVLVGVAAVLVKTGKHRLVWNKLEKFRVAPPNNSWGSFTDIVRSSMRLRVLRSPESITSAVGLSLPARPSDAAASSEASNDSAEGVKEDPLWQCISVQDIQLKEPLGKGQFSTVYKGDYKGTTVAVKMIEHEGRLLDAGKVPREVQLSKDISHPNVVALLLDRTQKRVTHFSGMFTSTGFVQTDMFGSGESIMTGISQTTLGDGVSVAGLSHTTMGALSAVTPTLTPLSNATLGDVFAEVEMRQRDTAQNGCDVEYTAYTTWLVLEYCDRGSLSSALYNRVFCSPGEECRPHMAHVLLTAMDVALQCGICT</sequence>
<name>A0A8S1JA08_9CHLO</name>
<evidence type="ECO:0000256" key="3">
    <source>
        <dbReference type="SAM" id="SignalP"/>
    </source>
</evidence>
<dbReference type="PANTHER" id="PTHR44329:SF214">
    <property type="entry name" value="PROTEIN KINASE DOMAIN-CONTAINING PROTEIN"/>
    <property type="match status" value="1"/>
</dbReference>
<evidence type="ECO:0000256" key="1">
    <source>
        <dbReference type="PROSITE-ProRule" id="PRU10141"/>
    </source>
</evidence>
<dbReference type="InterPro" id="IPR011009">
    <property type="entry name" value="Kinase-like_dom_sf"/>
</dbReference>
<dbReference type="InterPro" id="IPR000719">
    <property type="entry name" value="Prot_kinase_dom"/>
</dbReference>
<keyword evidence="2" id="KW-1133">Transmembrane helix</keyword>
<dbReference type="SUPFAM" id="SSF56112">
    <property type="entry name" value="Protein kinase-like (PK-like)"/>
    <property type="match status" value="1"/>
</dbReference>
<feature type="binding site" evidence="1">
    <location>
        <position position="371"/>
    </location>
    <ligand>
        <name>ATP</name>
        <dbReference type="ChEBI" id="CHEBI:30616"/>
    </ligand>
</feature>
<dbReference type="AlphaFoldDB" id="A0A8S1JA08"/>
<keyword evidence="6" id="KW-1185">Reference proteome</keyword>
<dbReference type="Pfam" id="PF07714">
    <property type="entry name" value="PK_Tyr_Ser-Thr"/>
    <property type="match status" value="1"/>
</dbReference>
<evidence type="ECO:0000313" key="5">
    <source>
        <dbReference type="EMBL" id="CAD7702915.1"/>
    </source>
</evidence>
<dbReference type="PANTHER" id="PTHR44329">
    <property type="entry name" value="SERINE/THREONINE-PROTEIN KINASE TNNI3K-RELATED"/>
    <property type="match status" value="1"/>
</dbReference>
<dbReference type="PROSITE" id="PS00107">
    <property type="entry name" value="PROTEIN_KINASE_ATP"/>
    <property type="match status" value="1"/>
</dbReference>
<keyword evidence="3" id="KW-0732">Signal</keyword>
<dbReference type="EMBL" id="CAJHUC010001999">
    <property type="protein sequence ID" value="CAD7702915.1"/>
    <property type="molecule type" value="Genomic_DNA"/>
</dbReference>
<feature type="signal peptide" evidence="3">
    <location>
        <begin position="1"/>
        <end position="20"/>
    </location>
</feature>
<keyword evidence="1" id="KW-0547">Nucleotide-binding</keyword>
<dbReference type="GO" id="GO:0004674">
    <property type="term" value="F:protein serine/threonine kinase activity"/>
    <property type="evidence" value="ECO:0007669"/>
    <property type="project" value="TreeGrafter"/>
</dbReference>
<evidence type="ECO:0000259" key="4">
    <source>
        <dbReference type="PROSITE" id="PS50011"/>
    </source>
</evidence>
<reference evidence="5" key="1">
    <citation type="submission" date="2020-12" db="EMBL/GenBank/DDBJ databases">
        <authorList>
            <person name="Iha C."/>
        </authorList>
    </citation>
    <scope>NUCLEOTIDE SEQUENCE</scope>
</reference>
<feature type="transmembrane region" description="Helical" evidence="2">
    <location>
        <begin position="232"/>
        <end position="255"/>
    </location>
</feature>
<dbReference type="GO" id="GO:0005524">
    <property type="term" value="F:ATP binding"/>
    <property type="evidence" value="ECO:0007669"/>
    <property type="project" value="UniProtKB-UniRule"/>
</dbReference>
<keyword evidence="1" id="KW-0067">ATP-binding</keyword>
<accession>A0A8S1JA08</accession>
<dbReference type="InterPro" id="IPR001245">
    <property type="entry name" value="Ser-Thr/Tyr_kinase_cat_dom"/>
</dbReference>
<dbReference type="InterPro" id="IPR051681">
    <property type="entry name" value="Ser/Thr_Kinases-Pseudokinases"/>
</dbReference>
<dbReference type="Proteomes" id="UP000708148">
    <property type="component" value="Unassembled WGS sequence"/>
</dbReference>
<keyword evidence="2" id="KW-0472">Membrane</keyword>
<evidence type="ECO:0000256" key="2">
    <source>
        <dbReference type="SAM" id="Phobius"/>
    </source>
</evidence>
<dbReference type="OrthoDB" id="4062651at2759"/>
<organism evidence="5 6">
    <name type="scientific">Ostreobium quekettii</name>
    <dbReference type="NCBI Taxonomy" id="121088"/>
    <lineage>
        <taxon>Eukaryota</taxon>
        <taxon>Viridiplantae</taxon>
        <taxon>Chlorophyta</taxon>
        <taxon>core chlorophytes</taxon>
        <taxon>Ulvophyceae</taxon>
        <taxon>TCBD clade</taxon>
        <taxon>Bryopsidales</taxon>
        <taxon>Ostreobineae</taxon>
        <taxon>Ostreobiaceae</taxon>
        <taxon>Ostreobium</taxon>
    </lineage>
</organism>
<keyword evidence="2" id="KW-0812">Transmembrane</keyword>
<dbReference type="Gene3D" id="3.30.200.20">
    <property type="entry name" value="Phosphorylase Kinase, domain 1"/>
    <property type="match status" value="1"/>
</dbReference>